<dbReference type="Proteomes" id="UP000314294">
    <property type="component" value="Unassembled WGS sequence"/>
</dbReference>
<feature type="compositionally biased region" description="Basic and acidic residues" evidence="1">
    <location>
        <begin position="18"/>
        <end position="34"/>
    </location>
</feature>
<evidence type="ECO:0000256" key="1">
    <source>
        <dbReference type="SAM" id="MobiDB-lite"/>
    </source>
</evidence>
<name>A0A4Z2J0Q8_9TELE</name>
<protein>
    <submittedName>
        <fullName evidence="2">Uncharacterized protein</fullName>
    </submittedName>
</protein>
<sequence>MLVHEHHRVEPSVPQPASDKHPSLESVSDREPRAYRQPAEQLRIITDGSAGLLDQRTTFPKIYRGKRAVDDNKTLVGSPFWPERVHLERSHVVINAEGE</sequence>
<evidence type="ECO:0000313" key="2">
    <source>
        <dbReference type="EMBL" id="TNN83043.1"/>
    </source>
</evidence>
<gene>
    <name evidence="2" type="ORF">EYF80_006650</name>
</gene>
<feature type="region of interest" description="Disordered" evidence="1">
    <location>
        <begin position="1"/>
        <end position="37"/>
    </location>
</feature>
<dbReference type="EMBL" id="SRLO01000035">
    <property type="protein sequence ID" value="TNN83043.1"/>
    <property type="molecule type" value="Genomic_DNA"/>
</dbReference>
<organism evidence="2 3">
    <name type="scientific">Liparis tanakae</name>
    <name type="common">Tanaka's snailfish</name>
    <dbReference type="NCBI Taxonomy" id="230148"/>
    <lineage>
        <taxon>Eukaryota</taxon>
        <taxon>Metazoa</taxon>
        <taxon>Chordata</taxon>
        <taxon>Craniata</taxon>
        <taxon>Vertebrata</taxon>
        <taxon>Euteleostomi</taxon>
        <taxon>Actinopterygii</taxon>
        <taxon>Neopterygii</taxon>
        <taxon>Teleostei</taxon>
        <taxon>Neoteleostei</taxon>
        <taxon>Acanthomorphata</taxon>
        <taxon>Eupercaria</taxon>
        <taxon>Perciformes</taxon>
        <taxon>Cottioidei</taxon>
        <taxon>Cottales</taxon>
        <taxon>Liparidae</taxon>
        <taxon>Liparis</taxon>
    </lineage>
</organism>
<proteinExistence type="predicted"/>
<accession>A0A4Z2J0Q8</accession>
<keyword evidence="3" id="KW-1185">Reference proteome</keyword>
<comment type="caution">
    <text evidence="2">The sequence shown here is derived from an EMBL/GenBank/DDBJ whole genome shotgun (WGS) entry which is preliminary data.</text>
</comment>
<evidence type="ECO:0000313" key="3">
    <source>
        <dbReference type="Proteomes" id="UP000314294"/>
    </source>
</evidence>
<dbReference type="AlphaFoldDB" id="A0A4Z2J0Q8"/>
<reference evidence="2 3" key="1">
    <citation type="submission" date="2019-03" db="EMBL/GenBank/DDBJ databases">
        <title>First draft genome of Liparis tanakae, snailfish: a comprehensive survey of snailfish specific genes.</title>
        <authorList>
            <person name="Kim W."/>
            <person name="Song I."/>
            <person name="Jeong J.-H."/>
            <person name="Kim D."/>
            <person name="Kim S."/>
            <person name="Ryu S."/>
            <person name="Song J.Y."/>
            <person name="Lee S.K."/>
        </authorList>
    </citation>
    <scope>NUCLEOTIDE SEQUENCE [LARGE SCALE GENOMIC DNA]</scope>
    <source>
        <tissue evidence="2">Muscle</tissue>
    </source>
</reference>